<organism evidence="1">
    <name type="scientific">Rhipicephalus zambeziensis</name>
    <dbReference type="NCBI Taxonomy" id="60191"/>
    <lineage>
        <taxon>Eukaryota</taxon>
        <taxon>Metazoa</taxon>
        <taxon>Ecdysozoa</taxon>
        <taxon>Arthropoda</taxon>
        <taxon>Chelicerata</taxon>
        <taxon>Arachnida</taxon>
        <taxon>Acari</taxon>
        <taxon>Parasitiformes</taxon>
        <taxon>Ixodida</taxon>
        <taxon>Ixodoidea</taxon>
        <taxon>Ixodidae</taxon>
        <taxon>Rhipicephalinae</taxon>
        <taxon>Rhipicephalus</taxon>
        <taxon>Rhipicephalus</taxon>
    </lineage>
</organism>
<evidence type="ECO:0000313" key="1">
    <source>
        <dbReference type="EMBL" id="MAA13251.1"/>
    </source>
</evidence>
<reference evidence="1" key="1">
    <citation type="journal article" date="2017" name="Parasit. Vectors">
        <title>Sialotranscriptomics of Rhipicephalus zambeziensis reveals intricate expression profiles of secretory proteins and suggests tight temporal transcriptional regulation during blood-feeding.</title>
        <authorList>
            <person name="de Castro M.H."/>
            <person name="de Klerk D."/>
            <person name="Pienaar R."/>
            <person name="Rees D.J.G."/>
            <person name="Mans B.J."/>
        </authorList>
    </citation>
    <scope>NUCLEOTIDE SEQUENCE</scope>
    <source>
        <tissue evidence="1">Salivary glands</tissue>
    </source>
</reference>
<name>A0A224YFL5_9ACAR</name>
<protein>
    <submittedName>
        <fullName evidence="1">Uncharacterized protein</fullName>
    </submittedName>
</protein>
<accession>A0A224YFL5</accession>
<proteinExistence type="predicted"/>
<dbReference type="EMBL" id="GFPF01002105">
    <property type="protein sequence ID" value="MAA13251.1"/>
    <property type="molecule type" value="Transcribed_RNA"/>
</dbReference>
<dbReference type="AlphaFoldDB" id="A0A224YFL5"/>
<sequence>MFFFLFLPEISLGPASIRSAKSAQFNHEHHFAHTCEGEKRTGRTQLTNIRWEVSPNNERQTSFLSFRGNAHRCKCPTIAVIWRTWCKAGPRKQRIWCW</sequence>